<dbReference type="Gene3D" id="3.40.50.1000">
    <property type="entry name" value="HAD superfamily/HAD-like"/>
    <property type="match status" value="1"/>
</dbReference>
<dbReference type="GO" id="GO:0016787">
    <property type="term" value="F:hydrolase activity"/>
    <property type="evidence" value="ECO:0007669"/>
    <property type="project" value="UniProtKB-KW"/>
</dbReference>
<sequence>MWDMDGTLVDTEPYWLTAETELVHAWGGQWSHADGLQLVGSSLERSSLILQSRGVDLPTDEIIDVLTDRVLTLLRDAVPWRPGARELLEALRDAEVPTALVTMSIRRMADHIAEAAGFPAFDIVVAGDEVTQGKPHPEPYLRAAMALGVNAADCIAVEDSEFGVAAAVASGATTIAVPLHVPLPPSPAYTLWPSLEGRGLEELFDVHSRVSR</sequence>
<dbReference type="InterPro" id="IPR023198">
    <property type="entry name" value="PGP-like_dom2"/>
</dbReference>
<dbReference type="PANTHER" id="PTHR18901:SF38">
    <property type="entry name" value="PSEUDOURIDINE-5'-PHOSPHATASE"/>
    <property type="match status" value="1"/>
</dbReference>
<keyword evidence="2" id="KW-1185">Reference proteome</keyword>
<dbReference type="NCBIfam" id="TIGR01509">
    <property type="entry name" value="HAD-SF-IA-v3"/>
    <property type="match status" value="1"/>
</dbReference>
<organism evidence="1 2">
    <name type="scientific">Lysinimonas soli</name>
    <dbReference type="NCBI Taxonomy" id="1074233"/>
    <lineage>
        <taxon>Bacteria</taxon>
        <taxon>Bacillati</taxon>
        <taxon>Actinomycetota</taxon>
        <taxon>Actinomycetes</taxon>
        <taxon>Micrococcales</taxon>
        <taxon>Microbacteriaceae</taxon>
        <taxon>Lysinimonas</taxon>
    </lineage>
</organism>
<comment type="caution">
    <text evidence="1">The sequence shown here is derived from an EMBL/GenBank/DDBJ whole genome shotgun (WGS) entry which is preliminary data.</text>
</comment>
<dbReference type="CDD" id="cd07505">
    <property type="entry name" value="HAD_BPGM-like"/>
    <property type="match status" value="1"/>
</dbReference>
<evidence type="ECO:0000313" key="2">
    <source>
        <dbReference type="Proteomes" id="UP001596039"/>
    </source>
</evidence>
<dbReference type="Pfam" id="PF00702">
    <property type="entry name" value="Hydrolase"/>
    <property type="match status" value="1"/>
</dbReference>
<dbReference type="PANTHER" id="PTHR18901">
    <property type="entry name" value="2-DEOXYGLUCOSE-6-PHOSPHATE PHOSPHATASE 2"/>
    <property type="match status" value="1"/>
</dbReference>
<accession>A0ABW0NNF4</accession>
<dbReference type="SFLD" id="SFLDG01129">
    <property type="entry name" value="C1.5:_HAD__Beta-PGM__Phosphata"/>
    <property type="match status" value="1"/>
</dbReference>
<dbReference type="Proteomes" id="UP001596039">
    <property type="component" value="Unassembled WGS sequence"/>
</dbReference>
<dbReference type="Gene3D" id="1.10.150.240">
    <property type="entry name" value="Putative phosphatase, domain 2"/>
    <property type="match status" value="1"/>
</dbReference>
<keyword evidence="1" id="KW-0378">Hydrolase</keyword>
<proteinExistence type="predicted"/>
<dbReference type="RefSeq" id="WP_386739777.1">
    <property type="nucleotide sequence ID" value="NZ_JBHSMG010000001.1"/>
</dbReference>
<protein>
    <submittedName>
        <fullName evidence="1">HAD family hydrolase</fullName>
    </submittedName>
</protein>
<dbReference type="InterPro" id="IPR023214">
    <property type="entry name" value="HAD_sf"/>
</dbReference>
<dbReference type="InterPro" id="IPR006439">
    <property type="entry name" value="HAD-SF_hydro_IA"/>
</dbReference>
<name>A0ABW0NNF4_9MICO</name>
<evidence type="ECO:0000313" key="1">
    <source>
        <dbReference type="EMBL" id="MFC5501565.1"/>
    </source>
</evidence>
<dbReference type="EMBL" id="JBHSMG010000001">
    <property type="protein sequence ID" value="MFC5501565.1"/>
    <property type="molecule type" value="Genomic_DNA"/>
</dbReference>
<gene>
    <name evidence="1" type="ORF">ACFPJ4_04830</name>
</gene>
<reference evidence="2" key="1">
    <citation type="journal article" date="2019" name="Int. J. Syst. Evol. Microbiol.">
        <title>The Global Catalogue of Microorganisms (GCM) 10K type strain sequencing project: providing services to taxonomists for standard genome sequencing and annotation.</title>
        <authorList>
            <consortium name="The Broad Institute Genomics Platform"/>
            <consortium name="The Broad Institute Genome Sequencing Center for Infectious Disease"/>
            <person name="Wu L."/>
            <person name="Ma J."/>
        </authorList>
    </citation>
    <scope>NUCLEOTIDE SEQUENCE [LARGE SCALE GENOMIC DNA]</scope>
    <source>
        <strain evidence="2">CGMCC 4.6997</strain>
    </source>
</reference>
<dbReference type="SUPFAM" id="SSF56784">
    <property type="entry name" value="HAD-like"/>
    <property type="match status" value="1"/>
</dbReference>
<dbReference type="InterPro" id="IPR036412">
    <property type="entry name" value="HAD-like_sf"/>
</dbReference>
<dbReference type="SFLD" id="SFLDS00003">
    <property type="entry name" value="Haloacid_Dehalogenase"/>
    <property type="match status" value="1"/>
</dbReference>